<evidence type="ECO:0000313" key="1">
    <source>
        <dbReference type="EMBL" id="SVC49963.1"/>
    </source>
</evidence>
<accession>A0A382MLV2</accession>
<reference evidence="1" key="1">
    <citation type="submission" date="2018-05" db="EMBL/GenBank/DDBJ databases">
        <authorList>
            <person name="Lanie J.A."/>
            <person name="Ng W.-L."/>
            <person name="Kazmierczak K.M."/>
            <person name="Andrzejewski T.M."/>
            <person name="Davidsen T.M."/>
            <person name="Wayne K.J."/>
            <person name="Tettelin H."/>
            <person name="Glass J.I."/>
            <person name="Rusch D."/>
            <person name="Podicherti R."/>
            <person name="Tsui H.-C.T."/>
            <person name="Winkler M.E."/>
        </authorList>
    </citation>
    <scope>NUCLEOTIDE SEQUENCE</scope>
</reference>
<dbReference type="EMBL" id="UINC01094594">
    <property type="protein sequence ID" value="SVC49963.1"/>
    <property type="molecule type" value="Genomic_DNA"/>
</dbReference>
<dbReference type="AlphaFoldDB" id="A0A382MLV2"/>
<feature type="non-terminal residue" evidence="1">
    <location>
        <position position="1"/>
    </location>
</feature>
<proteinExistence type="predicted"/>
<protein>
    <submittedName>
        <fullName evidence="1">Uncharacterized protein</fullName>
    </submittedName>
</protein>
<sequence length="381" mass="41470">VPMYDDGTNGGDETADDHVWTVIVSDITAGDHDWGAVENDGTTYGAWLIEGGNPAFNLESDLLTLHGSTDYEIPAPAGPDVTKTVLFNVDMTEWLDEEGNLGIRVFNIANGDQVRVHGSFNNWQDCTGCNMTRTPGSNIFSLALEVTGQAEDEQGFAYYMELTEASLAAAAQRFGALDANGEPSIVDWIGWETSPRAEGNRGFMLGADDGSGLLELPLESFYDAFPGSVIPEGQSIEVTFSIDMNNDGGSGFDAAADSVYIRTHDKWLNLIQGYSDGSDINHYGAVNDGTGIFNFTLTLNGPVMWQVYYKWGFYDVSESAEFDEAGGGLGSVPRIRYLHQDADADCAWPSTYHFPLDEQFNMSDDDVVPEPWDSSAICIEL</sequence>
<dbReference type="Gene3D" id="2.60.40.10">
    <property type="entry name" value="Immunoglobulins"/>
    <property type="match status" value="1"/>
</dbReference>
<name>A0A382MLV2_9ZZZZ</name>
<dbReference type="InterPro" id="IPR013783">
    <property type="entry name" value="Ig-like_fold"/>
</dbReference>
<feature type="non-terminal residue" evidence="1">
    <location>
        <position position="381"/>
    </location>
</feature>
<gene>
    <name evidence="1" type="ORF">METZ01_LOCUS302817</name>
</gene>
<organism evidence="1">
    <name type="scientific">marine metagenome</name>
    <dbReference type="NCBI Taxonomy" id="408172"/>
    <lineage>
        <taxon>unclassified sequences</taxon>
        <taxon>metagenomes</taxon>
        <taxon>ecological metagenomes</taxon>
    </lineage>
</organism>